<feature type="compositionally biased region" description="Basic and acidic residues" evidence="2">
    <location>
        <begin position="41"/>
        <end position="69"/>
    </location>
</feature>
<evidence type="ECO:0000313" key="4">
    <source>
        <dbReference type="EMBL" id="TMI82593.1"/>
    </source>
</evidence>
<dbReference type="Gene3D" id="3.40.50.850">
    <property type="entry name" value="Isochorismatase-like"/>
    <property type="match status" value="1"/>
</dbReference>
<dbReference type="PANTHER" id="PTHR43540">
    <property type="entry name" value="PEROXYUREIDOACRYLATE/UREIDOACRYLATE AMIDOHYDROLASE-RELATED"/>
    <property type="match status" value="1"/>
</dbReference>
<protein>
    <submittedName>
        <fullName evidence="4">Cysteine hydrolase</fullName>
    </submittedName>
</protein>
<feature type="domain" description="Isochorismatase-like" evidence="3">
    <location>
        <begin position="108"/>
        <end position="308"/>
    </location>
</feature>
<evidence type="ECO:0000256" key="1">
    <source>
        <dbReference type="ARBA" id="ARBA00022801"/>
    </source>
</evidence>
<organism evidence="4 5">
    <name type="scientific">Candidatus Segetimicrobium genomatis</name>
    <dbReference type="NCBI Taxonomy" id="2569760"/>
    <lineage>
        <taxon>Bacteria</taxon>
        <taxon>Bacillati</taxon>
        <taxon>Candidatus Sysuimicrobiota</taxon>
        <taxon>Candidatus Sysuimicrobiia</taxon>
        <taxon>Candidatus Sysuimicrobiales</taxon>
        <taxon>Candidatus Segetimicrobiaceae</taxon>
        <taxon>Candidatus Segetimicrobium</taxon>
    </lineage>
</organism>
<feature type="compositionally biased region" description="Basic residues" evidence="2">
    <location>
        <begin position="90"/>
        <end position="99"/>
    </location>
</feature>
<feature type="region of interest" description="Disordered" evidence="2">
    <location>
        <begin position="197"/>
        <end position="216"/>
    </location>
</feature>
<reference evidence="4 5" key="1">
    <citation type="journal article" date="2019" name="Nat. Microbiol.">
        <title>Mediterranean grassland soil C-N compound turnover is dependent on rainfall and depth, and is mediated by genomically divergent microorganisms.</title>
        <authorList>
            <person name="Diamond S."/>
            <person name="Andeer P.F."/>
            <person name="Li Z."/>
            <person name="Crits-Christoph A."/>
            <person name="Burstein D."/>
            <person name="Anantharaman K."/>
            <person name="Lane K.R."/>
            <person name="Thomas B.C."/>
            <person name="Pan C."/>
            <person name="Northen T.R."/>
            <person name="Banfield J.F."/>
        </authorList>
    </citation>
    <scope>NUCLEOTIDE SEQUENCE [LARGE SCALE GENOMIC DNA]</scope>
    <source>
        <strain evidence="4">NP_6</strain>
    </source>
</reference>
<evidence type="ECO:0000256" key="2">
    <source>
        <dbReference type="SAM" id="MobiDB-lite"/>
    </source>
</evidence>
<proteinExistence type="predicted"/>
<dbReference type="Proteomes" id="UP000318093">
    <property type="component" value="Unassembled WGS sequence"/>
</dbReference>
<keyword evidence="1 4" id="KW-0378">Hydrolase</keyword>
<dbReference type="Pfam" id="PF00857">
    <property type="entry name" value="Isochorismatase"/>
    <property type="match status" value="1"/>
</dbReference>
<dbReference type="PANTHER" id="PTHR43540:SF6">
    <property type="entry name" value="ISOCHORISMATASE-LIKE DOMAIN-CONTAINING PROTEIN"/>
    <property type="match status" value="1"/>
</dbReference>
<evidence type="ECO:0000313" key="5">
    <source>
        <dbReference type="Proteomes" id="UP000318093"/>
    </source>
</evidence>
<dbReference type="SUPFAM" id="SSF52499">
    <property type="entry name" value="Isochorismatase-like hydrolases"/>
    <property type="match status" value="1"/>
</dbReference>
<dbReference type="InterPro" id="IPR036380">
    <property type="entry name" value="Isochorismatase-like_sf"/>
</dbReference>
<feature type="region of interest" description="Disordered" evidence="2">
    <location>
        <begin position="1"/>
        <end position="100"/>
    </location>
</feature>
<dbReference type="CDD" id="cd00431">
    <property type="entry name" value="cysteine_hydrolases"/>
    <property type="match status" value="1"/>
</dbReference>
<dbReference type="GO" id="GO:0016787">
    <property type="term" value="F:hydrolase activity"/>
    <property type="evidence" value="ECO:0007669"/>
    <property type="project" value="UniProtKB-KW"/>
</dbReference>
<name>A0A537JGC5_9BACT</name>
<dbReference type="EMBL" id="VBAN01000154">
    <property type="protein sequence ID" value="TMI82593.1"/>
    <property type="molecule type" value="Genomic_DNA"/>
</dbReference>
<accession>A0A537JGC5</accession>
<dbReference type="InterPro" id="IPR000868">
    <property type="entry name" value="Isochorismatase-like_dom"/>
</dbReference>
<sequence>MRRRGPQGGAARRAAGARAPRRVGQPDPERVCPAGGHRERRAPEYRDLHLSERLAVLDDEPRGVPEKTRLHAGPAAGPSVGRAGWARGRDGKRRHRRRSQLTIDPRRTAILAVDVHRGHLDPEIGTMPVLPSDAARCRAALARLFAGARTARVPVIYVLLTYRRTTPPGLESMGNPFWRAVEAVKQSLTPGRRSTIVHHNQEGSPQTEVPPELAPEPGDFVIRSKKRLSAFYGTDLDVLLRSLGTETVVIAGINTNTCVLCTAFDAFNRDLRVVVPSDAVASMYGEDLHVFGLENLRRCLGWVLTTDEILAVLGAAKSPARA</sequence>
<dbReference type="AlphaFoldDB" id="A0A537JGC5"/>
<comment type="caution">
    <text evidence="4">The sequence shown here is derived from an EMBL/GenBank/DDBJ whole genome shotgun (WGS) entry which is preliminary data.</text>
</comment>
<evidence type="ECO:0000259" key="3">
    <source>
        <dbReference type="Pfam" id="PF00857"/>
    </source>
</evidence>
<dbReference type="InterPro" id="IPR050272">
    <property type="entry name" value="Isochorismatase-like_hydrls"/>
</dbReference>
<gene>
    <name evidence="4" type="ORF">E6H03_05315</name>
</gene>
<feature type="compositionally biased region" description="Low complexity" evidence="2">
    <location>
        <begin position="9"/>
        <end position="26"/>
    </location>
</feature>